<evidence type="ECO:0000313" key="1">
    <source>
        <dbReference type="EMBL" id="RRT54524.1"/>
    </source>
</evidence>
<sequence>MEAELFSFFEEMKGCVELLINFSIPLERLYFAHLLASSFPRDSFPSRSLPSGQDVFLLRLLRLFVPQFVGSSSDSPKVEVISSSSGDISLGDVKVF</sequence>
<proteinExistence type="predicted"/>
<dbReference type="EMBL" id="AMZH03010563">
    <property type="protein sequence ID" value="RRT54524.1"/>
    <property type="molecule type" value="Genomic_DNA"/>
</dbReference>
<evidence type="ECO:0000313" key="2">
    <source>
        <dbReference type="Proteomes" id="UP000287651"/>
    </source>
</evidence>
<protein>
    <submittedName>
        <fullName evidence="1">Uncharacterized protein</fullName>
    </submittedName>
</protein>
<organism evidence="1 2">
    <name type="scientific">Ensete ventricosum</name>
    <name type="common">Abyssinian banana</name>
    <name type="synonym">Musa ensete</name>
    <dbReference type="NCBI Taxonomy" id="4639"/>
    <lineage>
        <taxon>Eukaryota</taxon>
        <taxon>Viridiplantae</taxon>
        <taxon>Streptophyta</taxon>
        <taxon>Embryophyta</taxon>
        <taxon>Tracheophyta</taxon>
        <taxon>Spermatophyta</taxon>
        <taxon>Magnoliopsida</taxon>
        <taxon>Liliopsida</taxon>
        <taxon>Zingiberales</taxon>
        <taxon>Musaceae</taxon>
        <taxon>Ensete</taxon>
    </lineage>
</organism>
<gene>
    <name evidence="1" type="ORF">B296_00009194</name>
</gene>
<name>A0A426YS28_ENSVE</name>
<comment type="caution">
    <text evidence="1">The sequence shown here is derived from an EMBL/GenBank/DDBJ whole genome shotgun (WGS) entry which is preliminary data.</text>
</comment>
<reference evidence="1 2" key="1">
    <citation type="journal article" date="2014" name="Agronomy (Basel)">
        <title>A Draft Genome Sequence for Ensete ventricosum, the Drought-Tolerant Tree Against Hunger.</title>
        <authorList>
            <person name="Harrison J."/>
            <person name="Moore K.A."/>
            <person name="Paszkiewicz K."/>
            <person name="Jones T."/>
            <person name="Grant M."/>
            <person name="Ambacheew D."/>
            <person name="Muzemil S."/>
            <person name="Studholme D.J."/>
        </authorList>
    </citation>
    <scope>NUCLEOTIDE SEQUENCE [LARGE SCALE GENOMIC DNA]</scope>
</reference>
<dbReference type="Proteomes" id="UP000287651">
    <property type="component" value="Unassembled WGS sequence"/>
</dbReference>
<accession>A0A426YS28</accession>
<dbReference type="AlphaFoldDB" id="A0A426YS28"/>